<dbReference type="STRING" id="333138.LQ50_25250"/>
<evidence type="ECO:0008006" key="3">
    <source>
        <dbReference type="Google" id="ProtNLM"/>
    </source>
</evidence>
<evidence type="ECO:0000313" key="1">
    <source>
        <dbReference type="EMBL" id="KHF37801.1"/>
    </source>
</evidence>
<sequence>MKNEKPVLDYSVKIRKVDDILYAVKRNNAWEINDVTKEMMRRCNGEKTIVEIAEEIAEFYKTDKKEVLMDCEKIFGYFIQEKLLILT</sequence>
<dbReference type="Gene3D" id="1.10.10.1150">
    <property type="entry name" value="Coenzyme PQQ synthesis protein D (PqqD)"/>
    <property type="match status" value="1"/>
</dbReference>
<evidence type="ECO:0000313" key="2">
    <source>
        <dbReference type="Proteomes" id="UP000030832"/>
    </source>
</evidence>
<dbReference type="EMBL" id="JRJU01000070">
    <property type="protein sequence ID" value="KHF37801.1"/>
    <property type="molecule type" value="Genomic_DNA"/>
</dbReference>
<gene>
    <name evidence="1" type="ORF">LQ50_25250</name>
</gene>
<dbReference type="Proteomes" id="UP000030832">
    <property type="component" value="Unassembled WGS sequence"/>
</dbReference>
<dbReference type="OrthoDB" id="2973731at2"/>
<protein>
    <recommendedName>
        <fullName evidence="3">Pyrroloquinoline quinone biosynthesis protein PqqD</fullName>
    </recommendedName>
</protein>
<dbReference type="Pfam" id="PF05402">
    <property type="entry name" value="PqqD"/>
    <property type="match status" value="1"/>
</dbReference>
<dbReference type="InterPro" id="IPR041881">
    <property type="entry name" value="PqqD_sf"/>
</dbReference>
<dbReference type="AlphaFoldDB" id="A0A0B0IDQ9"/>
<dbReference type="InterPro" id="IPR008792">
    <property type="entry name" value="PQQD"/>
</dbReference>
<reference evidence="1 2" key="1">
    <citation type="submission" date="2014-09" db="EMBL/GenBank/DDBJ databases">
        <title>Genome sequencing and annotation of Bacillus Okhensis strain Kh10-101T.</title>
        <authorList>
            <person name="Prakash J.S."/>
        </authorList>
    </citation>
    <scope>NUCLEOTIDE SEQUENCE [LARGE SCALE GENOMIC DNA]</scope>
    <source>
        <strain evidence="2">Kh10-101T</strain>
    </source>
</reference>
<dbReference type="RefSeq" id="WP_034634132.1">
    <property type="nucleotide sequence ID" value="NZ_JRJU01000070.1"/>
</dbReference>
<name>A0A0B0IDQ9_9BACI</name>
<keyword evidence="2" id="KW-1185">Reference proteome</keyword>
<comment type="caution">
    <text evidence="1">The sequence shown here is derived from an EMBL/GenBank/DDBJ whole genome shotgun (WGS) entry which is preliminary data.</text>
</comment>
<accession>A0A0B0IDQ9</accession>
<organism evidence="1 2">
    <name type="scientific">Halalkalibacter okhensis</name>
    <dbReference type="NCBI Taxonomy" id="333138"/>
    <lineage>
        <taxon>Bacteria</taxon>
        <taxon>Bacillati</taxon>
        <taxon>Bacillota</taxon>
        <taxon>Bacilli</taxon>
        <taxon>Bacillales</taxon>
        <taxon>Bacillaceae</taxon>
        <taxon>Halalkalibacter</taxon>
    </lineage>
</organism>
<proteinExistence type="predicted"/>